<comment type="caution">
    <text evidence="2">The sequence shown here is derived from an EMBL/GenBank/DDBJ whole genome shotgun (WGS) entry which is preliminary data.</text>
</comment>
<gene>
    <name evidence="2" type="ORF">HGA15_15140</name>
</gene>
<reference evidence="2 3" key="1">
    <citation type="submission" date="2020-04" db="EMBL/GenBank/DDBJ databases">
        <title>MicrobeNet Type strains.</title>
        <authorList>
            <person name="Nicholson A.C."/>
        </authorList>
    </citation>
    <scope>NUCLEOTIDE SEQUENCE [LARGE SCALE GENOMIC DNA]</scope>
    <source>
        <strain evidence="2 3">JCM 3332</strain>
    </source>
</reference>
<protein>
    <submittedName>
        <fullName evidence="2">TerD family protein</fullName>
    </submittedName>
</protein>
<feature type="domain" description="TerD" evidence="1">
    <location>
        <begin position="21"/>
        <end position="84"/>
    </location>
</feature>
<sequence length="138" mass="14301">MELGKGANMPIDAAEILVTVSATASVDIAALLLLTAAGKVRTGDDFVFYNRPTAPGVVTRPPDAIRIAPGAVPAEIDKIVITTGLDGTGPANWGRADPLRIPVNATSRRVADPFSEVLAGIAEKCVPRHRAPSAKIPV</sequence>
<dbReference type="AlphaFoldDB" id="A0A846YIQ8"/>
<keyword evidence="3" id="KW-1185">Reference proteome</keyword>
<evidence type="ECO:0000259" key="1">
    <source>
        <dbReference type="Pfam" id="PF02342"/>
    </source>
</evidence>
<dbReference type="Gene3D" id="2.60.60.30">
    <property type="entry name" value="sav2460 like domains"/>
    <property type="match status" value="1"/>
</dbReference>
<organism evidence="2 3">
    <name type="scientific">Nocardia flavorosea</name>
    <dbReference type="NCBI Taxonomy" id="53429"/>
    <lineage>
        <taxon>Bacteria</taxon>
        <taxon>Bacillati</taxon>
        <taxon>Actinomycetota</taxon>
        <taxon>Actinomycetes</taxon>
        <taxon>Mycobacteriales</taxon>
        <taxon>Nocardiaceae</taxon>
        <taxon>Nocardia</taxon>
    </lineage>
</organism>
<dbReference type="RefSeq" id="WP_062975241.1">
    <property type="nucleotide sequence ID" value="NZ_JAAXOT010000007.1"/>
</dbReference>
<evidence type="ECO:0000313" key="2">
    <source>
        <dbReference type="EMBL" id="NKY57462.1"/>
    </source>
</evidence>
<dbReference type="Pfam" id="PF02342">
    <property type="entry name" value="TerD"/>
    <property type="match status" value="1"/>
</dbReference>
<accession>A0A846YIQ8</accession>
<dbReference type="EMBL" id="JAAXOT010000007">
    <property type="protein sequence ID" value="NKY57462.1"/>
    <property type="molecule type" value="Genomic_DNA"/>
</dbReference>
<name>A0A846YIQ8_9NOCA</name>
<evidence type="ECO:0000313" key="3">
    <source>
        <dbReference type="Proteomes" id="UP000570678"/>
    </source>
</evidence>
<dbReference type="InterPro" id="IPR003325">
    <property type="entry name" value="TerD"/>
</dbReference>
<dbReference type="Proteomes" id="UP000570678">
    <property type="component" value="Unassembled WGS sequence"/>
</dbReference>
<proteinExistence type="predicted"/>